<reference evidence="2 3" key="1">
    <citation type="submission" date="2020-08" db="EMBL/GenBank/DDBJ databases">
        <authorList>
            <person name="Mo P."/>
        </authorList>
    </citation>
    <scope>NUCLEOTIDE SEQUENCE [LARGE SCALE GENOMIC DNA]</scope>
    <source>
        <strain evidence="2 3">CGMCC 4.1532</strain>
    </source>
</reference>
<proteinExistence type="predicted"/>
<dbReference type="KEGG" id="ppel:H6H00_11900"/>
<organism evidence="2 3">
    <name type="scientific">Pseudonocardia petroleophila</name>
    <dbReference type="NCBI Taxonomy" id="37331"/>
    <lineage>
        <taxon>Bacteria</taxon>
        <taxon>Bacillati</taxon>
        <taxon>Actinomycetota</taxon>
        <taxon>Actinomycetes</taxon>
        <taxon>Pseudonocardiales</taxon>
        <taxon>Pseudonocardiaceae</taxon>
        <taxon>Pseudonocardia</taxon>
    </lineage>
</organism>
<dbReference type="Proteomes" id="UP000515728">
    <property type="component" value="Chromosome"/>
</dbReference>
<accession>A0A7G7MP12</accession>
<name>A0A7G7MP12_9PSEU</name>
<dbReference type="RefSeq" id="WP_185721339.1">
    <property type="nucleotide sequence ID" value="NZ_BAAAWI010000001.1"/>
</dbReference>
<keyword evidence="3" id="KW-1185">Reference proteome</keyword>
<evidence type="ECO:0000313" key="3">
    <source>
        <dbReference type="Proteomes" id="UP000515728"/>
    </source>
</evidence>
<feature type="region of interest" description="Disordered" evidence="1">
    <location>
        <begin position="34"/>
        <end position="71"/>
    </location>
</feature>
<dbReference type="EMBL" id="CP060131">
    <property type="protein sequence ID" value="QNG54523.1"/>
    <property type="molecule type" value="Genomic_DNA"/>
</dbReference>
<dbReference type="AlphaFoldDB" id="A0A7G7MP12"/>
<protein>
    <submittedName>
        <fullName evidence="2">Uncharacterized protein</fullName>
    </submittedName>
</protein>
<gene>
    <name evidence="2" type="ORF">H6H00_11900</name>
</gene>
<sequence length="71" mass="8172">MFFDNPHLSLTADLRHRELLAEAELFRLGRLARLARRARRPERPPAPPRPPEATRSPSANSDANRRYAVSR</sequence>
<evidence type="ECO:0000313" key="2">
    <source>
        <dbReference type="EMBL" id="QNG54523.1"/>
    </source>
</evidence>
<evidence type="ECO:0000256" key="1">
    <source>
        <dbReference type="SAM" id="MobiDB-lite"/>
    </source>
</evidence>